<protein>
    <submittedName>
        <fullName evidence="1">Unannotated protein</fullName>
    </submittedName>
</protein>
<sequence>MEIHVVKAKIRKNSNLKLNLINPMQNQRVRGHLDGHIGYALFNHPR</sequence>
<dbReference type="EMBL" id="CAEZSF010000192">
    <property type="protein sequence ID" value="CAB4550761.1"/>
    <property type="molecule type" value="Genomic_DNA"/>
</dbReference>
<organism evidence="1">
    <name type="scientific">freshwater metagenome</name>
    <dbReference type="NCBI Taxonomy" id="449393"/>
    <lineage>
        <taxon>unclassified sequences</taxon>
        <taxon>metagenomes</taxon>
        <taxon>ecological metagenomes</taxon>
    </lineage>
</organism>
<gene>
    <name evidence="1" type="ORF">UFOPK1358_01609</name>
</gene>
<name>A0A6J6CH78_9ZZZZ</name>
<reference evidence="1" key="1">
    <citation type="submission" date="2020-05" db="EMBL/GenBank/DDBJ databases">
        <authorList>
            <person name="Chiriac C."/>
            <person name="Salcher M."/>
            <person name="Ghai R."/>
            <person name="Kavagutti S V."/>
        </authorList>
    </citation>
    <scope>NUCLEOTIDE SEQUENCE</scope>
</reference>
<dbReference type="AlphaFoldDB" id="A0A6J6CH78"/>
<proteinExistence type="predicted"/>
<accession>A0A6J6CH78</accession>
<evidence type="ECO:0000313" key="1">
    <source>
        <dbReference type="EMBL" id="CAB4550761.1"/>
    </source>
</evidence>